<dbReference type="InterPro" id="IPR029056">
    <property type="entry name" value="Ribokinase-like"/>
</dbReference>
<evidence type="ECO:0000313" key="9">
    <source>
        <dbReference type="Proteomes" id="UP000016935"/>
    </source>
</evidence>
<dbReference type="EMBL" id="KB908703">
    <property type="protein sequence ID" value="EOA85335.1"/>
    <property type="molecule type" value="Genomic_DNA"/>
</dbReference>
<dbReference type="GO" id="GO:0005737">
    <property type="term" value="C:cytoplasm"/>
    <property type="evidence" value="ECO:0007669"/>
    <property type="project" value="TreeGrafter"/>
</dbReference>
<dbReference type="Gene3D" id="3.40.1190.20">
    <property type="match status" value="1"/>
</dbReference>
<dbReference type="OrthoDB" id="198885at2759"/>
<evidence type="ECO:0000313" key="8">
    <source>
        <dbReference type="EMBL" id="EOA85335.1"/>
    </source>
</evidence>
<dbReference type="GO" id="GO:0016798">
    <property type="term" value="F:hydrolase activity, acting on glycosyl bonds"/>
    <property type="evidence" value="ECO:0007669"/>
    <property type="project" value="UniProtKB-KW"/>
</dbReference>
<dbReference type="AlphaFoldDB" id="R0IJL5"/>
<dbReference type="Pfam" id="PF04227">
    <property type="entry name" value="Indigoidine_A"/>
    <property type="match status" value="1"/>
</dbReference>
<feature type="compositionally biased region" description="Low complexity" evidence="6">
    <location>
        <begin position="378"/>
        <end position="396"/>
    </location>
</feature>
<evidence type="ECO:0000256" key="2">
    <source>
        <dbReference type="ARBA" id="ARBA00022801"/>
    </source>
</evidence>
<dbReference type="SUPFAM" id="SSF110581">
    <property type="entry name" value="Indigoidine synthase A-like"/>
    <property type="match status" value="1"/>
</dbReference>
<dbReference type="CDD" id="cd01941">
    <property type="entry name" value="YeiC_kinase_like"/>
    <property type="match status" value="1"/>
</dbReference>
<feature type="compositionally biased region" description="Polar residues" evidence="6">
    <location>
        <begin position="354"/>
        <end position="369"/>
    </location>
</feature>
<evidence type="ECO:0000256" key="4">
    <source>
        <dbReference type="ARBA" id="ARBA00023239"/>
    </source>
</evidence>
<evidence type="ECO:0000256" key="3">
    <source>
        <dbReference type="ARBA" id="ARBA00023211"/>
    </source>
</evidence>
<organism evidence="8 9">
    <name type="scientific">Exserohilum turcicum (strain 28A)</name>
    <name type="common">Northern leaf blight fungus</name>
    <name type="synonym">Setosphaeria turcica</name>
    <dbReference type="NCBI Taxonomy" id="671987"/>
    <lineage>
        <taxon>Eukaryota</taxon>
        <taxon>Fungi</taxon>
        <taxon>Dikarya</taxon>
        <taxon>Ascomycota</taxon>
        <taxon>Pezizomycotina</taxon>
        <taxon>Dothideomycetes</taxon>
        <taxon>Pleosporomycetidae</taxon>
        <taxon>Pleosporales</taxon>
        <taxon>Pleosporineae</taxon>
        <taxon>Pleosporaceae</taxon>
        <taxon>Exserohilum</taxon>
    </lineage>
</organism>
<dbReference type="Gene3D" id="3.40.1790.10">
    <property type="entry name" value="Indigoidine synthase domain"/>
    <property type="match status" value="1"/>
</dbReference>
<keyword evidence="1" id="KW-0479">Metal-binding</keyword>
<dbReference type="InterPro" id="IPR022830">
    <property type="entry name" value="Indigdn_synthA-like"/>
</dbReference>
<dbReference type="PANTHER" id="PTHR42909:SF1">
    <property type="entry name" value="CARBOHYDRATE KINASE PFKB DOMAIN-CONTAINING PROTEIN"/>
    <property type="match status" value="1"/>
</dbReference>
<reference evidence="8 9" key="2">
    <citation type="journal article" date="2013" name="PLoS Genet.">
        <title>Comparative genome structure, secondary metabolite, and effector coding capacity across Cochliobolus pathogens.</title>
        <authorList>
            <person name="Condon B.J."/>
            <person name="Leng Y."/>
            <person name="Wu D."/>
            <person name="Bushley K.E."/>
            <person name="Ohm R.A."/>
            <person name="Otillar R."/>
            <person name="Martin J."/>
            <person name="Schackwitz W."/>
            <person name="Grimwood J."/>
            <person name="MohdZainudin N."/>
            <person name="Xue C."/>
            <person name="Wang R."/>
            <person name="Manning V.A."/>
            <person name="Dhillon B."/>
            <person name="Tu Z.J."/>
            <person name="Steffenson B.J."/>
            <person name="Salamov A."/>
            <person name="Sun H."/>
            <person name="Lowry S."/>
            <person name="LaButti K."/>
            <person name="Han J."/>
            <person name="Copeland A."/>
            <person name="Lindquist E."/>
            <person name="Barry K."/>
            <person name="Schmutz J."/>
            <person name="Baker S.E."/>
            <person name="Ciuffetti L.M."/>
            <person name="Grigoriev I.V."/>
            <person name="Zhong S."/>
            <person name="Turgeon B.G."/>
        </authorList>
    </citation>
    <scope>NUCLEOTIDE SEQUENCE [LARGE SCALE GENOMIC DNA]</scope>
    <source>
        <strain evidence="9">28A</strain>
    </source>
</reference>
<keyword evidence="5" id="KW-0326">Glycosidase</keyword>
<evidence type="ECO:0000256" key="6">
    <source>
        <dbReference type="SAM" id="MobiDB-lite"/>
    </source>
</evidence>
<feature type="region of interest" description="Disordered" evidence="6">
    <location>
        <begin position="354"/>
        <end position="399"/>
    </location>
</feature>
<dbReference type="InterPro" id="IPR007342">
    <property type="entry name" value="PsuG"/>
</dbReference>
<feature type="domain" description="Carbohydrate kinase PfkB" evidence="7">
    <location>
        <begin position="727"/>
        <end position="785"/>
    </location>
</feature>
<accession>R0IJL5</accession>
<reference evidence="8 9" key="1">
    <citation type="journal article" date="2012" name="PLoS Pathog.">
        <title>Diverse lifestyles and strategies of plant pathogenesis encoded in the genomes of eighteen Dothideomycetes fungi.</title>
        <authorList>
            <person name="Ohm R.A."/>
            <person name="Feau N."/>
            <person name="Henrissat B."/>
            <person name="Schoch C.L."/>
            <person name="Horwitz B.A."/>
            <person name="Barry K.W."/>
            <person name="Condon B.J."/>
            <person name="Copeland A.C."/>
            <person name="Dhillon B."/>
            <person name="Glaser F."/>
            <person name="Hesse C.N."/>
            <person name="Kosti I."/>
            <person name="LaButti K."/>
            <person name="Lindquist E.A."/>
            <person name="Lucas S."/>
            <person name="Salamov A.A."/>
            <person name="Bradshaw R.E."/>
            <person name="Ciuffetti L."/>
            <person name="Hamelin R.C."/>
            <person name="Kema G.H.J."/>
            <person name="Lawrence C."/>
            <person name="Scott J.A."/>
            <person name="Spatafora J.W."/>
            <person name="Turgeon B.G."/>
            <person name="de Wit P.J.G.M."/>
            <person name="Zhong S."/>
            <person name="Goodwin S.B."/>
            <person name="Grigoriev I.V."/>
        </authorList>
    </citation>
    <scope>NUCLEOTIDE SEQUENCE [LARGE SCALE GENOMIC DNA]</scope>
    <source>
        <strain evidence="9">28A</strain>
    </source>
</reference>
<dbReference type="eggNOG" id="KOG3009">
    <property type="taxonomic scope" value="Eukaryota"/>
</dbReference>
<proteinExistence type="inferred from homology"/>
<name>R0IJL5_EXST2</name>
<dbReference type="Pfam" id="PF00294">
    <property type="entry name" value="PfkB"/>
    <property type="match status" value="2"/>
</dbReference>
<dbReference type="GO" id="GO:0004730">
    <property type="term" value="F:pseudouridylate synthase activity"/>
    <property type="evidence" value="ECO:0007669"/>
    <property type="project" value="InterPro"/>
</dbReference>
<keyword evidence="4" id="KW-0456">Lyase</keyword>
<evidence type="ECO:0000259" key="7">
    <source>
        <dbReference type="Pfam" id="PF00294"/>
    </source>
</evidence>
<dbReference type="STRING" id="671987.R0IJL5"/>
<gene>
    <name evidence="8" type="ORF">SETTUDRAFT_172228</name>
</gene>
<keyword evidence="2" id="KW-0378">Hydrolase</keyword>
<dbReference type="GO" id="GO:0046872">
    <property type="term" value="F:metal ion binding"/>
    <property type="evidence" value="ECO:0007669"/>
    <property type="project" value="UniProtKB-KW"/>
</dbReference>
<dbReference type="HAMAP" id="MF_01876">
    <property type="entry name" value="PsiMP_glycosidase"/>
    <property type="match status" value="1"/>
</dbReference>
<feature type="domain" description="Carbohydrate kinase PfkB" evidence="7">
    <location>
        <begin position="434"/>
        <end position="621"/>
    </location>
</feature>
<protein>
    <recommendedName>
        <fullName evidence="7">Carbohydrate kinase PfkB domain-containing protein</fullName>
    </recommendedName>
</protein>
<dbReference type="InterPro" id="IPR011611">
    <property type="entry name" value="PfkB_dom"/>
</dbReference>
<dbReference type="SUPFAM" id="SSF53613">
    <property type="entry name" value="Ribokinase-like"/>
    <property type="match status" value="1"/>
</dbReference>
<dbReference type="GeneID" id="19401166"/>
<evidence type="ECO:0000256" key="5">
    <source>
        <dbReference type="ARBA" id="ARBA00023295"/>
    </source>
</evidence>
<keyword evidence="3" id="KW-0464">Manganese</keyword>
<sequence>MRLLAKSLRRPLAPSASSAIARASGRRHLTNNGFFRVSDEVREAVNSNKPVVALETTIYTHGFPYPDNVALASLLESVVRAQGGIPATIGILDGVARVGLDPEELIRLASSAGQANTLKLSRRDLGYVCGTRLTNKSFNGGTTISGTMLLAHLAGIKIFGTGGLGGVHRGAESSMDISADLTELGRTPVTVVSSGCKSFLDIPRTIEYLETEGVGVGTFADGRAGNVDFPAFWSRDSGVKSPVTIADEIEAAAVIHAQHTLQISSGLLFANPVPTEFAIPKEEMDIVIEEALRQANAANISGKDNTPFVLAKIKELTKGKSIPANRALIESNVKRAAIVARELAVLEAKQQEAQGPTSYFTPVQSSPASTAEERLRNASLSPSESPSTPAATSISSHPEMQQDADVVVAGALAVDFSCDFAPLTTSASQTDPSPHTSNPAIITQTLGGVAHNIAKAAHLLGSSVRLHSAVGDDLSGRAAISQLQDEGMSVAGIKTLPAPSRTAQYVAINNTNKDLALAMADMSILETMSDDTIRQLANHVFTQTSCPPKAFVADANWSSSALHTWLQAARDTKTTTIFEPVSTAKALRIFPPTGAPSVFPTPLADITTPNTYELAALHDHAQQASYFDHPSWFAVIDALGIPNAGLRVPLALAAGSALVDQGIPQQAIKLLPFFPTILTKLGPDGVLMTKLLGADAPELHLDAERPFVLARNMRPATGAAVGGLYVRCFPVEKVLAPHEVQSVNGIGDTFCGALAHGIARAQRVQDLVPFAQRAASLSLQSREAVSAELRGLRGLLGRT</sequence>
<dbReference type="HOGENOM" id="CLU_012201_3_0_1"/>
<dbReference type="Proteomes" id="UP000016935">
    <property type="component" value="Unassembled WGS sequence"/>
</dbReference>
<dbReference type="PANTHER" id="PTHR42909">
    <property type="entry name" value="ZGC:136858"/>
    <property type="match status" value="1"/>
</dbReference>
<dbReference type="RefSeq" id="XP_008027751.1">
    <property type="nucleotide sequence ID" value="XM_008029560.1"/>
</dbReference>
<keyword evidence="9" id="KW-1185">Reference proteome</keyword>
<evidence type="ECO:0000256" key="1">
    <source>
        <dbReference type="ARBA" id="ARBA00022723"/>
    </source>
</evidence>